<feature type="compositionally biased region" description="Basic residues" evidence="1">
    <location>
        <begin position="114"/>
        <end position="125"/>
    </location>
</feature>
<feature type="compositionally biased region" description="Basic and acidic residues" evidence="1">
    <location>
        <begin position="14"/>
        <end position="23"/>
    </location>
</feature>
<feature type="region of interest" description="Disordered" evidence="1">
    <location>
        <begin position="56"/>
        <end position="364"/>
    </location>
</feature>
<sequence length="364" mass="40804">ALRLRPATGLPGDLRPRRGRDLALPDLPAAPAHRLGAARGLPRACARFPRELPRRAHEARVRDHHRLPRPACDPDHPGRDHRPADRQRRRGARPGRAALRRRPAGVRQRERAPARARRRLRHHRAPPGGGRDAACARGRRREHPRRHRHRPRQLDLRARDDPRPDRVHPRQRAALALGLPRAAARAPPRSAGSRDGPHRQGRLGLRRRRGADRADRRHDLVHRDDDPRRAVRGPAGRVRGLHVAHPAHRRDDRRGRHRPGHAVQRLPDRHDHLDGLGDHLPAAREQPRAAADPEAHGRRAAVHRPHRGAVRLGAARGPGSARRDPDRGVDPDQHPRVVALAPRGARASRRDARASTVDASSNGL</sequence>
<feature type="compositionally biased region" description="Low complexity" evidence="1">
    <location>
        <begin position="172"/>
        <end position="194"/>
    </location>
</feature>
<feature type="non-terminal residue" evidence="2">
    <location>
        <position position="1"/>
    </location>
</feature>
<feature type="compositionally biased region" description="Basic residues" evidence="1">
    <location>
        <begin position="87"/>
        <end position="104"/>
    </location>
</feature>
<feature type="compositionally biased region" description="Basic residues" evidence="1">
    <location>
        <begin position="239"/>
        <end position="248"/>
    </location>
</feature>
<feature type="compositionally biased region" description="Basic and acidic residues" evidence="1">
    <location>
        <begin position="321"/>
        <end position="335"/>
    </location>
</feature>
<feature type="compositionally biased region" description="Basic residues" evidence="1">
    <location>
        <begin position="137"/>
        <end position="151"/>
    </location>
</feature>
<evidence type="ECO:0000313" key="2">
    <source>
        <dbReference type="EMBL" id="CAA9488043.1"/>
    </source>
</evidence>
<proteinExistence type="predicted"/>
<accession>A0A6J4S9J8</accession>
<feature type="compositionally biased region" description="Basic and acidic residues" evidence="1">
    <location>
        <begin position="72"/>
        <end position="86"/>
    </location>
</feature>
<name>A0A6J4S9J8_9ACTN</name>
<reference evidence="2" key="1">
    <citation type="submission" date="2020-02" db="EMBL/GenBank/DDBJ databases">
        <authorList>
            <person name="Meier V. D."/>
        </authorList>
    </citation>
    <scope>NUCLEOTIDE SEQUENCE</scope>
    <source>
        <strain evidence="2">AVDCRST_MAG85</strain>
    </source>
</reference>
<feature type="compositionally biased region" description="Basic and acidic residues" evidence="1">
    <location>
        <begin position="152"/>
        <end position="168"/>
    </location>
</feature>
<organism evidence="2">
    <name type="scientific">uncultured Solirubrobacteraceae bacterium</name>
    <dbReference type="NCBI Taxonomy" id="1162706"/>
    <lineage>
        <taxon>Bacteria</taxon>
        <taxon>Bacillati</taxon>
        <taxon>Actinomycetota</taxon>
        <taxon>Thermoleophilia</taxon>
        <taxon>Solirubrobacterales</taxon>
        <taxon>Solirubrobacteraceae</taxon>
        <taxon>environmental samples</taxon>
    </lineage>
</organism>
<dbReference type="EMBL" id="CADCVT010000119">
    <property type="protein sequence ID" value="CAA9488043.1"/>
    <property type="molecule type" value="Genomic_DNA"/>
</dbReference>
<feature type="compositionally biased region" description="Low complexity" evidence="1">
    <location>
        <begin position="354"/>
        <end position="364"/>
    </location>
</feature>
<protein>
    <submittedName>
        <fullName evidence="2">Uncharacterized protein</fullName>
    </submittedName>
</protein>
<feature type="compositionally biased region" description="Basic residues" evidence="1">
    <location>
        <begin position="199"/>
        <end position="210"/>
    </location>
</feature>
<feature type="non-terminal residue" evidence="2">
    <location>
        <position position="364"/>
    </location>
</feature>
<feature type="compositionally biased region" description="Basic residues" evidence="1">
    <location>
        <begin position="298"/>
        <end position="309"/>
    </location>
</feature>
<gene>
    <name evidence="2" type="ORF">AVDCRST_MAG85-1064</name>
</gene>
<feature type="compositionally biased region" description="Basic and acidic residues" evidence="1">
    <location>
        <begin position="266"/>
        <end position="297"/>
    </location>
</feature>
<feature type="compositionally biased region" description="Basic and acidic residues" evidence="1">
    <location>
        <begin position="211"/>
        <end position="229"/>
    </location>
</feature>
<evidence type="ECO:0000256" key="1">
    <source>
        <dbReference type="SAM" id="MobiDB-lite"/>
    </source>
</evidence>
<feature type="region of interest" description="Disordered" evidence="1">
    <location>
        <begin position="1"/>
        <end position="26"/>
    </location>
</feature>
<dbReference type="AlphaFoldDB" id="A0A6J4S9J8"/>